<evidence type="ECO:0000256" key="4">
    <source>
        <dbReference type="ARBA" id="ARBA00023159"/>
    </source>
</evidence>
<evidence type="ECO:0000256" key="8">
    <source>
        <dbReference type="SAM" id="MobiDB-lite"/>
    </source>
</evidence>
<keyword evidence="5" id="KW-0804">Transcription</keyword>
<evidence type="ECO:0000256" key="3">
    <source>
        <dbReference type="ARBA" id="ARBA00023043"/>
    </source>
</evidence>
<gene>
    <name evidence="10" type="ORF">WJX75_000848</name>
</gene>
<keyword evidence="11" id="KW-1185">Reference proteome</keyword>
<evidence type="ECO:0000256" key="1">
    <source>
        <dbReference type="ARBA" id="ARBA00004123"/>
    </source>
</evidence>
<feature type="compositionally biased region" description="Low complexity" evidence="8">
    <location>
        <begin position="907"/>
        <end position="916"/>
    </location>
</feature>
<feature type="compositionally biased region" description="Low complexity" evidence="8">
    <location>
        <begin position="550"/>
        <end position="561"/>
    </location>
</feature>
<dbReference type="PANTHER" id="PTHR23335">
    <property type="entry name" value="CALMODULIN-BINDING TRANSCRIPTION ACTIVATOR CAMTA"/>
    <property type="match status" value="1"/>
</dbReference>
<evidence type="ECO:0000256" key="5">
    <source>
        <dbReference type="ARBA" id="ARBA00023163"/>
    </source>
</evidence>
<dbReference type="PROSITE" id="PS51437">
    <property type="entry name" value="CG_1"/>
    <property type="match status" value="1"/>
</dbReference>
<keyword evidence="3" id="KW-0040">ANK repeat</keyword>
<dbReference type="SUPFAM" id="SSF81296">
    <property type="entry name" value="E set domains"/>
    <property type="match status" value="1"/>
</dbReference>
<reference evidence="10 11" key="1">
    <citation type="journal article" date="2024" name="Nat. Commun.">
        <title>Phylogenomics reveals the evolutionary origins of lichenization in chlorophyte algae.</title>
        <authorList>
            <person name="Puginier C."/>
            <person name="Libourel C."/>
            <person name="Otte J."/>
            <person name="Skaloud P."/>
            <person name="Haon M."/>
            <person name="Grisel S."/>
            <person name="Petersen M."/>
            <person name="Berrin J.G."/>
            <person name="Delaux P.M."/>
            <person name="Dal Grande F."/>
            <person name="Keller J."/>
        </authorList>
    </citation>
    <scope>NUCLEOTIDE SEQUENCE [LARGE SCALE GENOMIC DNA]</scope>
    <source>
        <strain evidence="10 11">SAG 216-7</strain>
    </source>
</reference>
<feature type="domain" description="CG-1" evidence="9">
    <location>
        <begin position="22"/>
        <end position="155"/>
    </location>
</feature>
<dbReference type="Gene3D" id="2.60.40.10">
    <property type="entry name" value="Immunoglobulins"/>
    <property type="match status" value="1"/>
</dbReference>
<dbReference type="Pfam" id="PF00023">
    <property type="entry name" value="Ank"/>
    <property type="match status" value="1"/>
</dbReference>
<comment type="caution">
    <text evidence="10">The sequence shown here is derived from an EMBL/GenBank/DDBJ whole genome shotgun (WGS) entry which is preliminary data.</text>
</comment>
<dbReference type="SMART" id="SM01076">
    <property type="entry name" value="CG-1"/>
    <property type="match status" value="1"/>
</dbReference>
<evidence type="ECO:0000256" key="6">
    <source>
        <dbReference type="ARBA" id="ARBA00023242"/>
    </source>
</evidence>
<feature type="compositionally biased region" description="Low complexity" evidence="8">
    <location>
        <begin position="582"/>
        <end position="591"/>
    </location>
</feature>
<feature type="region of interest" description="Disordered" evidence="8">
    <location>
        <begin position="718"/>
        <end position="758"/>
    </location>
</feature>
<comment type="similarity">
    <text evidence="2">Belongs to the CAMTA family.</text>
</comment>
<dbReference type="InterPro" id="IPR014756">
    <property type="entry name" value="Ig_E-set"/>
</dbReference>
<dbReference type="Gene3D" id="1.25.40.20">
    <property type="entry name" value="Ankyrin repeat-containing domain"/>
    <property type="match status" value="1"/>
</dbReference>
<feature type="coiled-coil region" evidence="7">
    <location>
        <begin position="325"/>
        <end position="352"/>
    </location>
</feature>
<feature type="compositionally biased region" description="Low complexity" evidence="8">
    <location>
        <begin position="1094"/>
        <end position="1103"/>
    </location>
</feature>
<dbReference type="InterPro" id="IPR002110">
    <property type="entry name" value="Ankyrin_rpt"/>
</dbReference>
<feature type="region of interest" description="Disordered" evidence="8">
    <location>
        <begin position="634"/>
        <end position="659"/>
    </location>
</feature>
<organism evidence="10 11">
    <name type="scientific">Coccomyxa subellipsoidea</name>
    <dbReference type="NCBI Taxonomy" id="248742"/>
    <lineage>
        <taxon>Eukaryota</taxon>
        <taxon>Viridiplantae</taxon>
        <taxon>Chlorophyta</taxon>
        <taxon>core chlorophytes</taxon>
        <taxon>Trebouxiophyceae</taxon>
        <taxon>Trebouxiophyceae incertae sedis</taxon>
        <taxon>Coccomyxaceae</taxon>
        <taxon>Coccomyxa</taxon>
    </lineage>
</organism>
<evidence type="ECO:0000313" key="11">
    <source>
        <dbReference type="Proteomes" id="UP001491310"/>
    </source>
</evidence>
<feature type="region of interest" description="Disordered" evidence="8">
    <location>
        <begin position="881"/>
        <end position="916"/>
    </location>
</feature>
<sequence>MEPAGQPAQSLSPDNPRFPQKVRDILHKAQSAWLKNTEVCDLLLHYAEYNLPVARDPPNLPPGGSLFLFDRRAVRFFRKDGHNWRKKADGKTVRETHEKLKVGNVEMLNCYYAHADTEEGAQQATRLQRRCYWLLESEDDIVLVHYLNIDKAKGKTEDSWATADPEMARRPGFTVTSGGVHGMQGLAGLQGLPAGHPAHQLLPQHHQQHHVDPYIPLMPSLSLDSFFGAYDDRDAAAQRAQAPPPMMENVLPAWEDLSNGPSNSLQAAADWRAMLRGDSLSMGLSDAPAAALVEHGANMMMIEQGAQQPEAWAQDNPVAMRTPSLEARQARAAAVMRQNAELQQRQSSLERRAAYQKSLLAANRDQMQAAAAAMLQQAQGGQANGMPYNLNAFQQRLLAAARQGPPPTGGGPMHGQMPGLGFRPQEPGQAAAQAAALAGLAGQMQPPHFNQQMPPPPPPQRPFMPPTSSASAAPGVGMPQARLPPLQQGISFQGSPAAGPVPADWARAYREQQHKAAQAAIARSAKWGTTDPPLRPLPLRQGSAPGPLDAASSPSTSAVPSPGKPPLAATEGYPKMSKLDALLLQQQQQQQHSGSSSGEGKQTMSSPGALGRAGSDQILHHASSAGQLGAIGTQVKAEETASEGTVTGTPLSRAERPGSKVAKALALEAQLRSVDGAVMEQLQTARAESGCSASLDSKVQKLEEDLDHLEASSRQLLQDSVQDPGNETSGVGKQEPAGSGTHTSSLSHAAPSGSGSGDLELLDFSPEWDFTLGGSKVIVTCREVDGDITSNCLVCIMFDKEQVPAARLQAGVYRCHAPPHEAGTVGLCITYGDGRPRSNVQPFTYRATPLTARAQDDLARAAIPDRDLQLRLIHMLMGSSKGATSSSTVSPASPSNSSDSNTHKQHASPTRTAAPTATSAVADLALEDSNALQFLSDELREKLLQTLLERRLKQFTLDVKEGRAQQGPGWTPSFAVNRRAQSGLALVHILAALGYDWGLQLLIPLGALLDLQDAWGRTALHWAATYACEATVVLLLVRGAHPFPLSHGGEAQPRACPADLAAANGHAGIAAFLSEQALLRLAKDNNVSLDDSADAGAGDQSMSLRKRARSLRRADSASELPLLREAMAAPDGASKSAEGDDDEGTSPKELLARVKKLAERVRQAQARAACRRAAIEQQSLRRHKKEGDAVARIESSLQAWHAVQQAVQRGIQQSESDAASRRLVRLGERISCINACLRDAIKRSLGCGGASTALAVVDETAALPITGSSTVLDYGSDSDAHAMTGDSLLRRRSLIRLRESRRRDSITKIKGFESDASIRQFLALGREGSKADEGGPSQLDIRDLRSLSLSFPSFSIVGPPIGVSLPDCDLRELRNFISNGATAKVHRAAFGTLASASNAKAVASPAQARVTPECTEMTLLQKAVAHMEALQEEGPGHAQYLRLCQAYTQLTTTQPWGSFKQARRGSLSYAV</sequence>
<comment type="subcellular location">
    <subcellularLocation>
        <location evidence="1">Nucleus</location>
    </subcellularLocation>
</comment>
<dbReference type="InterPro" id="IPR036770">
    <property type="entry name" value="Ankyrin_rpt-contain_sf"/>
</dbReference>
<feature type="region of interest" description="Disordered" evidence="8">
    <location>
        <begin position="444"/>
        <end position="474"/>
    </location>
</feature>
<dbReference type="EMBL" id="JALJOT010000007">
    <property type="protein sequence ID" value="KAK9908642.1"/>
    <property type="molecule type" value="Genomic_DNA"/>
</dbReference>
<keyword evidence="6" id="KW-0539">Nucleus</keyword>
<feature type="compositionally biased region" description="Low complexity" evidence="8">
    <location>
        <begin position="516"/>
        <end position="525"/>
    </location>
</feature>
<accession>A0ABR2YP33</accession>
<protein>
    <recommendedName>
        <fullName evidence="9">CG-1 domain-containing protein</fullName>
    </recommendedName>
</protein>
<feature type="region of interest" description="Disordered" evidence="8">
    <location>
        <begin position="1090"/>
        <end position="1147"/>
    </location>
</feature>
<evidence type="ECO:0000256" key="7">
    <source>
        <dbReference type="SAM" id="Coils"/>
    </source>
</evidence>
<feature type="compositionally biased region" description="Polar residues" evidence="8">
    <location>
        <begin position="718"/>
        <end position="731"/>
    </location>
</feature>
<dbReference type="InterPro" id="IPR013783">
    <property type="entry name" value="Ig-like_fold"/>
</dbReference>
<dbReference type="Proteomes" id="UP001491310">
    <property type="component" value="Unassembled WGS sequence"/>
</dbReference>
<dbReference type="PANTHER" id="PTHR23335:SF1">
    <property type="entry name" value="CALMODULIN-BINDING TRANSCRIPTION ACTIVATOR, ISOFORM F"/>
    <property type="match status" value="1"/>
</dbReference>
<evidence type="ECO:0000313" key="10">
    <source>
        <dbReference type="EMBL" id="KAK9908642.1"/>
    </source>
</evidence>
<dbReference type="Pfam" id="PF03859">
    <property type="entry name" value="CG-1"/>
    <property type="match status" value="1"/>
</dbReference>
<feature type="compositionally biased region" description="Pro residues" evidence="8">
    <location>
        <begin position="453"/>
        <end position="465"/>
    </location>
</feature>
<dbReference type="SUPFAM" id="SSF48403">
    <property type="entry name" value="Ankyrin repeat"/>
    <property type="match status" value="1"/>
</dbReference>
<name>A0ABR2YP33_9CHLO</name>
<feature type="compositionally biased region" description="Low complexity" evidence="8">
    <location>
        <begin position="881"/>
        <end position="900"/>
    </location>
</feature>
<feature type="compositionally biased region" description="Polar residues" evidence="8">
    <location>
        <begin position="592"/>
        <end position="606"/>
    </location>
</feature>
<proteinExistence type="inferred from homology"/>
<dbReference type="InterPro" id="IPR005559">
    <property type="entry name" value="CG-1_dom"/>
</dbReference>
<keyword evidence="4" id="KW-0010">Activator</keyword>
<evidence type="ECO:0000259" key="9">
    <source>
        <dbReference type="PROSITE" id="PS51437"/>
    </source>
</evidence>
<feature type="region of interest" description="Disordered" evidence="8">
    <location>
        <begin position="516"/>
        <end position="614"/>
    </location>
</feature>
<keyword evidence="7" id="KW-0175">Coiled coil</keyword>
<evidence type="ECO:0000256" key="2">
    <source>
        <dbReference type="ARBA" id="ARBA00008267"/>
    </source>
</evidence>